<feature type="domain" description="FAD dependent oxidoreductase" evidence="6">
    <location>
        <begin position="8"/>
        <end position="366"/>
    </location>
</feature>
<dbReference type="InterPro" id="IPR045170">
    <property type="entry name" value="MTOX"/>
</dbReference>
<dbReference type="Gene3D" id="3.50.50.60">
    <property type="entry name" value="FAD/NAD(P)-binding domain"/>
    <property type="match status" value="1"/>
</dbReference>
<dbReference type="SUPFAM" id="SSF51905">
    <property type="entry name" value="FAD/NAD(P)-binding domain"/>
    <property type="match status" value="1"/>
</dbReference>
<dbReference type="GO" id="GO:0008115">
    <property type="term" value="F:sarcosine oxidase activity"/>
    <property type="evidence" value="ECO:0007669"/>
    <property type="project" value="UniProtKB-EC"/>
</dbReference>
<dbReference type="Proteomes" id="UP000507470">
    <property type="component" value="Unassembled WGS sequence"/>
</dbReference>
<dbReference type="GO" id="GO:0005777">
    <property type="term" value="C:peroxisome"/>
    <property type="evidence" value="ECO:0007669"/>
    <property type="project" value="TreeGrafter"/>
</dbReference>
<evidence type="ECO:0000256" key="5">
    <source>
        <dbReference type="ARBA" id="ARBA00023002"/>
    </source>
</evidence>
<accession>A0A6J8E240</accession>
<keyword evidence="8" id="KW-1185">Reference proteome</keyword>
<evidence type="ECO:0000256" key="3">
    <source>
        <dbReference type="ARBA" id="ARBA00022630"/>
    </source>
</evidence>
<evidence type="ECO:0000256" key="1">
    <source>
        <dbReference type="ARBA" id="ARBA00001974"/>
    </source>
</evidence>
<evidence type="ECO:0000256" key="4">
    <source>
        <dbReference type="ARBA" id="ARBA00022827"/>
    </source>
</evidence>
<dbReference type="GO" id="GO:0050660">
    <property type="term" value="F:flavin adenine dinucleotide binding"/>
    <property type="evidence" value="ECO:0007669"/>
    <property type="project" value="InterPro"/>
</dbReference>
<comment type="similarity">
    <text evidence="2">Belongs to the MSOX/MTOX family.</text>
</comment>
<dbReference type="EC" id="1.5.3.1" evidence="7"/>
<comment type="cofactor">
    <cofactor evidence="1">
        <name>FAD</name>
        <dbReference type="ChEBI" id="CHEBI:57692"/>
    </cofactor>
</comment>
<name>A0A6J8E240_MYTCO</name>
<dbReference type="OrthoDB" id="424974at2759"/>
<protein>
    <submittedName>
        <fullName evidence="7">PIPOX</fullName>
        <ecNumber evidence="7">1.5.3.1</ecNumber>
        <ecNumber evidence="7">1.5.3.7</ecNumber>
    </submittedName>
</protein>
<dbReference type="InterPro" id="IPR006076">
    <property type="entry name" value="FAD-dep_OxRdtase"/>
</dbReference>
<organism evidence="7 8">
    <name type="scientific">Mytilus coruscus</name>
    <name type="common">Sea mussel</name>
    <dbReference type="NCBI Taxonomy" id="42192"/>
    <lineage>
        <taxon>Eukaryota</taxon>
        <taxon>Metazoa</taxon>
        <taxon>Spiralia</taxon>
        <taxon>Lophotrochozoa</taxon>
        <taxon>Mollusca</taxon>
        <taxon>Bivalvia</taxon>
        <taxon>Autobranchia</taxon>
        <taxon>Pteriomorphia</taxon>
        <taxon>Mytilida</taxon>
        <taxon>Mytiloidea</taxon>
        <taxon>Mytilidae</taxon>
        <taxon>Mytilinae</taxon>
        <taxon>Mytilus</taxon>
    </lineage>
</organism>
<keyword evidence="3" id="KW-0285">Flavoprotein</keyword>
<dbReference type="AlphaFoldDB" id="A0A6J8E240"/>
<dbReference type="EMBL" id="CACVKT020008152">
    <property type="protein sequence ID" value="CAC5413545.1"/>
    <property type="molecule type" value="Genomic_DNA"/>
</dbReference>
<evidence type="ECO:0000313" key="8">
    <source>
        <dbReference type="Proteomes" id="UP000507470"/>
    </source>
</evidence>
<evidence type="ECO:0000313" key="7">
    <source>
        <dbReference type="EMBL" id="CAC5413545.1"/>
    </source>
</evidence>
<reference evidence="7 8" key="1">
    <citation type="submission" date="2020-06" db="EMBL/GenBank/DDBJ databases">
        <authorList>
            <person name="Li R."/>
            <person name="Bekaert M."/>
        </authorList>
    </citation>
    <scope>NUCLEOTIDE SEQUENCE [LARGE SCALE GENOMIC DNA]</scope>
    <source>
        <strain evidence="8">wild</strain>
    </source>
</reference>
<dbReference type="EC" id="1.5.3.7" evidence="7"/>
<dbReference type="Gene3D" id="3.30.9.10">
    <property type="entry name" value="D-Amino Acid Oxidase, subunit A, domain 2"/>
    <property type="match status" value="1"/>
</dbReference>
<sequence>MSDMDSYDVVVIGGGIIGSFTALKLIKSGRKTLLIDQFPIPHSNGSSKGHSRGVEQITGFPETETFKQMKDDSLNSWHRLQQHTKKTIVIPHKGLHIGSPNENYMTNVLKSAKKYPDYYERMFKSNSELRQQFPQINIADYYVGLLDDTAVRLLADEILKYLLAMFVDYGGIVHTGTVSHITTGDIVTISTQNNQFTSKKIVIATGPWSNCILKDLGLEVYLETQHVMLGYWKIKQSELTLGKDFSFPSVMEWSDRDDTVLWSNFTTEHGPCMKIAHVGEKNVDPNKFSSLEDKDLKFKIEAHAKAKFNHLEELPLFMENCIYSHSQDRKFIIGHHPKCSNIILGVGMSGKGFGLSPAISDVICDLICDRSPKYDISEFRVNRFSKGDLCKM</sequence>
<keyword evidence="5 7" id="KW-0560">Oxidoreductase</keyword>
<keyword evidence="4" id="KW-0274">FAD</keyword>
<dbReference type="GO" id="GO:0033514">
    <property type="term" value="P:L-lysine catabolic process to acetyl-CoA via L-pipecolate"/>
    <property type="evidence" value="ECO:0007669"/>
    <property type="project" value="TreeGrafter"/>
</dbReference>
<dbReference type="PANTHER" id="PTHR10961:SF46">
    <property type="entry name" value="PEROXISOMAL SARCOSINE OXIDASE"/>
    <property type="match status" value="1"/>
</dbReference>
<dbReference type="InterPro" id="IPR036188">
    <property type="entry name" value="FAD/NAD-bd_sf"/>
</dbReference>
<evidence type="ECO:0000256" key="2">
    <source>
        <dbReference type="ARBA" id="ARBA00010989"/>
    </source>
</evidence>
<dbReference type="PANTHER" id="PTHR10961">
    <property type="entry name" value="PEROXISOMAL SARCOSINE OXIDASE"/>
    <property type="match status" value="1"/>
</dbReference>
<dbReference type="Pfam" id="PF01266">
    <property type="entry name" value="DAO"/>
    <property type="match status" value="1"/>
</dbReference>
<evidence type="ECO:0000259" key="6">
    <source>
        <dbReference type="Pfam" id="PF01266"/>
    </source>
</evidence>
<proteinExistence type="inferred from homology"/>
<dbReference type="GO" id="GO:0050031">
    <property type="term" value="F:L-pipecolate oxidase activity"/>
    <property type="evidence" value="ECO:0007669"/>
    <property type="project" value="UniProtKB-EC"/>
</dbReference>
<gene>
    <name evidence="7" type="ORF">MCOR_46429</name>
</gene>